<organism evidence="1 2">
    <name type="scientific">Sus scrofa</name>
    <name type="common">Pig</name>
    <dbReference type="NCBI Taxonomy" id="9823"/>
    <lineage>
        <taxon>Eukaryota</taxon>
        <taxon>Metazoa</taxon>
        <taxon>Chordata</taxon>
        <taxon>Craniata</taxon>
        <taxon>Vertebrata</taxon>
        <taxon>Euteleostomi</taxon>
        <taxon>Mammalia</taxon>
        <taxon>Eutheria</taxon>
        <taxon>Laurasiatheria</taxon>
        <taxon>Artiodactyla</taxon>
        <taxon>Suina</taxon>
        <taxon>Suidae</taxon>
        <taxon>Sus</taxon>
    </lineage>
</organism>
<sequence length="93" mass="10748">MPRNGMVGSCGHFILSFLRCLHSVFRRGCTSLHSHRQCRRVPFSPHPLQHLLFIDLPMMAILTGVKWYPIVVFTCISLIIYHDEHLFTCLLAI</sequence>
<evidence type="ECO:0000313" key="1">
    <source>
        <dbReference type="Ensembl" id="ENSSSCP00030025807.1"/>
    </source>
</evidence>
<dbReference type="Proteomes" id="UP000694570">
    <property type="component" value="Unplaced"/>
</dbReference>
<reference evidence="1" key="1">
    <citation type="submission" date="2025-08" db="UniProtKB">
        <authorList>
            <consortium name="Ensembl"/>
        </authorList>
    </citation>
    <scope>IDENTIFICATION</scope>
</reference>
<protein>
    <submittedName>
        <fullName evidence="1">Uncharacterized protein</fullName>
    </submittedName>
</protein>
<evidence type="ECO:0000313" key="2">
    <source>
        <dbReference type="Proteomes" id="UP000694570"/>
    </source>
</evidence>
<accession>A0A8D0WTI0</accession>
<dbReference type="AlphaFoldDB" id="A0A8D0WTI0"/>
<name>A0A8D0WTI0_PIG</name>
<dbReference type="Ensembl" id="ENSSSCT00030056830.1">
    <property type="protein sequence ID" value="ENSSSCP00030025807.1"/>
    <property type="gene ID" value="ENSSSCG00030040931.1"/>
</dbReference>
<proteinExistence type="predicted"/>